<dbReference type="STRING" id="1129793.GPLA_2071"/>
<evidence type="ECO:0000313" key="3">
    <source>
        <dbReference type="EMBL" id="GAC32976.1"/>
    </source>
</evidence>
<dbReference type="AlphaFoldDB" id="K6ZA13"/>
<dbReference type="EMBL" id="BAER01000045">
    <property type="protein sequence ID" value="GAC32976.1"/>
    <property type="molecule type" value="Genomic_DNA"/>
</dbReference>
<evidence type="ECO:0000256" key="1">
    <source>
        <dbReference type="SAM" id="MobiDB-lite"/>
    </source>
</evidence>
<keyword evidence="2" id="KW-0732">Signal</keyword>
<proteinExistence type="predicted"/>
<evidence type="ECO:0000256" key="2">
    <source>
        <dbReference type="SAM" id="SignalP"/>
    </source>
</evidence>
<dbReference type="Proteomes" id="UP000006322">
    <property type="component" value="Unassembled WGS sequence"/>
</dbReference>
<feature type="compositionally biased region" description="Basic and acidic residues" evidence="1">
    <location>
        <begin position="82"/>
        <end position="94"/>
    </location>
</feature>
<accession>K6ZA13</accession>
<feature type="signal peptide" evidence="2">
    <location>
        <begin position="1"/>
        <end position="25"/>
    </location>
</feature>
<dbReference type="RefSeq" id="WP_007104759.1">
    <property type="nucleotide sequence ID" value="NZ_BAER01000045.1"/>
</dbReference>
<dbReference type="OrthoDB" id="6272517at2"/>
<sequence length="189" mass="21103">MWVWRAFIFSLGIALFAATTTPARATEHQLQLSNLALYSQTQLPDDVVELNSVKANISFEPSPAALLTERALFTHKSASKKQSRDRNEHSESDSKTSAYEVRFNHNVSLPPFERQAAIAFGSVFQSEPLFVLVHEFLPEILGVKYFLAPLAVSNAIPWYLRPDAPNSQSRLAGWKDGNTQYTGALTYLS</sequence>
<feature type="region of interest" description="Disordered" evidence="1">
    <location>
        <begin position="77"/>
        <end position="96"/>
    </location>
</feature>
<reference evidence="4" key="1">
    <citation type="journal article" date="2014" name="Environ. Microbiol.">
        <title>Comparative genomics of the marine bacterial genus Glaciecola reveals the high degree of genomic diversity and genomic characteristic for cold adaptation.</title>
        <authorList>
            <person name="Qin Q.L."/>
            <person name="Xie B.B."/>
            <person name="Yu Y."/>
            <person name="Shu Y.L."/>
            <person name="Rong J.C."/>
            <person name="Zhang Y.J."/>
            <person name="Zhao D.L."/>
            <person name="Chen X.L."/>
            <person name="Zhang X.Y."/>
            <person name="Chen B."/>
            <person name="Zhou B.C."/>
            <person name="Zhang Y.Z."/>
        </authorList>
    </citation>
    <scope>NUCLEOTIDE SEQUENCE [LARGE SCALE GENOMIC DNA]</scope>
    <source>
        <strain evidence="4">LMG 21857</strain>
    </source>
</reference>
<keyword evidence="4" id="KW-1185">Reference proteome</keyword>
<evidence type="ECO:0000313" key="4">
    <source>
        <dbReference type="Proteomes" id="UP000006322"/>
    </source>
</evidence>
<name>K6ZA13_9ALTE</name>
<gene>
    <name evidence="3" type="ORF">GPLA_2071</name>
</gene>
<feature type="chain" id="PRO_5003901879" evidence="2">
    <location>
        <begin position="26"/>
        <end position="189"/>
    </location>
</feature>
<protein>
    <submittedName>
        <fullName evidence="3">Uncharacterized protein</fullName>
    </submittedName>
</protein>
<comment type="caution">
    <text evidence="3">The sequence shown here is derived from an EMBL/GenBank/DDBJ whole genome shotgun (WGS) entry which is preliminary data.</text>
</comment>
<organism evidence="3 4">
    <name type="scientific">Paraglaciecola polaris LMG 21857</name>
    <dbReference type="NCBI Taxonomy" id="1129793"/>
    <lineage>
        <taxon>Bacteria</taxon>
        <taxon>Pseudomonadati</taxon>
        <taxon>Pseudomonadota</taxon>
        <taxon>Gammaproteobacteria</taxon>
        <taxon>Alteromonadales</taxon>
        <taxon>Alteromonadaceae</taxon>
        <taxon>Paraglaciecola</taxon>
    </lineage>
</organism>